<name>A0A1D1V093_RAMVA</name>
<evidence type="ECO:0000259" key="14">
    <source>
        <dbReference type="Pfam" id="PF00122"/>
    </source>
</evidence>
<dbReference type="SUPFAM" id="SSF81660">
    <property type="entry name" value="Metal cation-transporting ATPase, ATP-binding domain N"/>
    <property type="match status" value="1"/>
</dbReference>
<dbReference type="GO" id="GO:0006874">
    <property type="term" value="P:intracellular calcium ion homeostasis"/>
    <property type="evidence" value="ECO:0007669"/>
    <property type="project" value="TreeGrafter"/>
</dbReference>
<evidence type="ECO:0000256" key="8">
    <source>
        <dbReference type="ARBA" id="ARBA00022842"/>
    </source>
</evidence>
<dbReference type="PRINTS" id="PR00121">
    <property type="entry name" value="NAKATPASE"/>
</dbReference>
<dbReference type="InterPro" id="IPR044492">
    <property type="entry name" value="P_typ_ATPase_HD_dom"/>
</dbReference>
<dbReference type="FunFam" id="3.40.50.1000:FF:000068">
    <property type="entry name" value="Cation-transporting ATPase"/>
    <property type="match status" value="1"/>
</dbReference>
<feature type="transmembrane region" description="Helical" evidence="13">
    <location>
        <begin position="864"/>
        <end position="890"/>
    </location>
</feature>
<dbReference type="FunFam" id="1.20.1110.10:FF:000023">
    <property type="entry name" value="Cation-transporting ATPase"/>
    <property type="match status" value="1"/>
</dbReference>
<dbReference type="STRING" id="947166.A0A1D1V093"/>
<protein>
    <recommendedName>
        <fullName evidence="14">P-type ATPase A domain-containing protein</fullName>
    </recommendedName>
</protein>
<evidence type="ECO:0000256" key="5">
    <source>
        <dbReference type="ARBA" id="ARBA00022723"/>
    </source>
</evidence>
<dbReference type="SUPFAM" id="SSF81653">
    <property type="entry name" value="Calcium ATPase, transduction domain A"/>
    <property type="match status" value="1"/>
</dbReference>
<feature type="transmembrane region" description="Helical" evidence="13">
    <location>
        <begin position="825"/>
        <end position="844"/>
    </location>
</feature>
<dbReference type="PANTHER" id="PTHR45630:SF8">
    <property type="entry name" value="CATION-TRANSPORTING ATPASE"/>
    <property type="match status" value="1"/>
</dbReference>
<evidence type="ECO:0000313" key="16">
    <source>
        <dbReference type="Proteomes" id="UP000186922"/>
    </source>
</evidence>
<dbReference type="GO" id="GO:0015203">
    <property type="term" value="F:polyamine transmembrane transporter activity"/>
    <property type="evidence" value="ECO:0007669"/>
    <property type="project" value="TreeGrafter"/>
</dbReference>
<evidence type="ECO:0000256" key="1">
    <source>
        <dbReference type="ARBA" id="ARBA00004141"/>
    </source>
</evidence>
<accession>A0A1D1V093</accession>
<keyword evidence="3" id="KW-0597">Phosphoprotein</keyword>
<dbReference type="NCBIfam" id="TIGR01657">
    <property type="entry name" value="P-ATPase-V"/>
    <property type="match status" value="1"/>
</dbReference>
<dbReference type="InterPro" id="IPR008250">
    <property type="entry name" value="ATPase_P-typ_transduc_dom_A_sf"/>
</dbReference>
<evidence type="ECO:0000256" key="9">
    <source>
        <dbReference type="ARBA" id="ARBA00022967"/>
    </source>
</evidence>
<keyword evidence="16" id="KW-1185">Reference proteome</keyword>
<feature type="transmembrane region" description="Helical" evidence="13">
    <location>
        <begin position="675"/>
        <end position="697"/>
    </location>
</feature>
<dbReference type="Gene3D" id="1.20.1110.10">
    <property type="entry name" value="Calcium-transporting ATPase, transmembrane domain"/>
    <property type="match status" value="1"/>
</dbReference>
<dbReference type="Proteomes" id="UP000186922">
    <property type="component" value="Unassembled WGS sequence"/>
</dbReference>
<dbReference type="Gene3D" id="2.70.150.10">
    <property type="entry name" value="Calcium-transporting ATPase, cytoplasmic transduction domain A"/>
    <property type="match status" value="1"/>
</dbReference>
<evidence type="ECO:0000256" key="2">
    <source>
        <dbReference type="ARBA" id="ARBA00006000"/>
    </source>
</evidence>
<evidence type="ECO:0000256" key="12">
    <source>
        <dbReference type="ARBA" id="ARBA00049360"/>
    </source>
</evidence>
<dbReference type="SUPFAM" id="SSF56784">
    <property type="entry name" value="HAD-like"/>
    <property type="match status" value="1"/>
</dbReference>
<dbReference type="Gene3D" id="3.40.1110.10">
    <property type="entry name" value="Calcium-transporting ATPase, cytoplasmic domain N"/>
    <property type="match status" value="1"/>
</dbReference>
<dbReference type="InterPro" id="IPR001757">
    <property type="entry name" value="P_typ_ATPase"/>
</dbReference>
<keyword evidence="7" id="KW-0067">ATP-binding</keyword>
<feature type="transmembrane region" description="Helical" evidence="13">
    <location>
        <begin position="211"/>
        <end position="238"/>
    </location>
</feature>
<dbReference type="Gene3D" id="3.40.50.1000">
    <property type="entry name" value="HAD superfamily/HAD-like"/>
    <property type="match status" value="1"/>
</dbReference>
<dbReference type="PRINTS" id="PR00119">
    <property type="entry name" value="CATATPASE"/>
</dbReference>
<dbReference type="SUPFAM" id="SSF81665">
    <property type="entry name" value="Calcium ATPase, transmembrane domain M"/>
    <property type="match status" value="1"/>
</dbReference>
<dbReference type="Pfam" id="PF13246">
    <property type="entry name" value="Cation_ATPase"/>
    <property type="match status" value="1"/>
</dbReference>
<proteinExistence type="inferred from homology"/>
<comment type="caution">
    <text evidence="15">The sequence shown here is derived from an EMBL/GenBank/DDBJ whole genome shotgun (WGS) entry which is preliminary data.</text>
</comment>
<feature type="transmembrane region" description="Helical" evidence="13">
    <location>
        <begin position="12"/>
        <end position="29"/>
    </location>
</feature>
<organism evidence="15 16">
    <name type="scientific">Ramazzottius varieornatus</name>
    <name type="common">Water bear</name>
    <name type="synonym">Tardigrade</name>
    <dbReference type="NCBI Taxonomy" id="947166"/>
    <lineage>
        <taxon>Eukaryota</taxon>
        <taxon>Metazoa</taxon>
        <taxon>Ecdysozoa</taxon>
        <taxon>Tardigrada</taxon>
        <taxon>Eutardigrada</taxon>
        <taxon>Parachela</taxon>
        <taxon>Hypsibioidea</taxon>
        <taxon>Ramazzottiidae</taxon>
        <taxon>Ramazzottius</taxon>
    </lineage>
</organism>
<comment type="similarity">
    <text evidence="2">Belongs to the cation transport ATPase (P-type) (TC 3.A.3) family. Type V subfamily.</text>
</comment>
<dbReference type="SFLD" id="SFLDF00027">
    <property type="entry name" value="p-type_atpase"/>
    <property type="match status" value="1"/>
</dbReference>
<evidence type="ECO:0000256" key="10">
    <source>
        <dbReference type="ARBA" id="ARBA00022989"/>
    </source>
</evidence>
<feature type="transmembrane region" description="Helical" evidence="13">
    <location>
        <begin position="179"/>
        <end position="199"/>
    </location>
</feature>
<dbReference type="AlphaFoldDB" id="A0A1D1V093"/>
<feature type="domain" description="P-type ATPase A" evidence="14">
    <location>
        <begin position="46"/>
        <end position="165"/>
    </location>
</feature>
<feature type="transmembrane region" description="Helical" evidence="13">
    <location>
        <begin position="703"/>
        <end position="720"/>
    </location>
</feature>
<dbReference type="GO" id="GO:0016020">
    <property type="term" value="C:membrane"/>
    <property type="evidence" value="ECO:0007669"/>
    <property type="project" value="UniProtKB-SubCell"/>
</dbReference>
<feature type="transmembrane region" description="Helical" evidence="13">
    <location>
        <begin position="793"/>
        <end position="813"/>
    </location>
</feature>
<dbReference type="InterPro" id="IPR036412">
    <property type="entry name" value="HAD-like_sf"/>
</dbReference>
<dbReference type="OrthoDB" id="48943at2759"/>
<gene>
    <name evidence="15" type="primary">RvY_06915-1</name>
    <name evidence="15" type="synonym">RvY_06915.1</name>
    <name evidence="15" type="ORF">RvY_06915</name>
</gene>
<dbReference type="InterPro" id="IPR023214">
    <property type="entry name" value="HAD_sf"/>
</dbReference>
<dbReference type="GO" id="GO:0140358">
    <property type="term" value="F:P-type transmembrane transporter activity"/>
    <property type="evidence" value="ECO:0007669"/>
    <property type="project" value="InterPro"/>
</dbReference>
<dbReference type="SFLD" id="SFLDS00003">
    <property type="entry name" value="Haloacid_Dehalogenase"/>
    <property type="match status" value="1"/>
</dbReference>
<keyword evidence="10 13" id="KW-1133">Transmembrane helix</keyword>
<dbReference type="GO" id="GO:0016887">
    <property type="term" value="F:ATP hydrolysis activity"/>
    <property type="evidence" value="ECO:0007669"/>
    <property type="project" value="InterPro"/>
</dbReference>
<evidence type="ECO:0000256" key="3">
    <source>
        <dbReference type="ARBA" id="ARBA00022553"/>
    </source>
</evidence>
<evidence type="ECO:0000256" key="7">
    <source>
        <dbReference type="ARBA" id="ARBA00022840"/>
    </source>
</evidence>
<dbReference type="PROSITE" id="PS00154">
    <property type="entry name" value="ATPASE_E1_E2"/>
    <property type="match status" value="1"/>
</dbReference>
<dbReference type="InterPro" id="IPR006544">
    <property type="entry name" value="P-type_TPase_V"/>
</dbReference>
<dbReference type="Pfam" id="PF00122">
    <property type="entry name" value="E1-E2_ATPase"/>
    <property type="match status" value="1"/>
</dbReference>
<keyword evidence="11 13" id="KW-0472">Membrane</keyword>
<dbReference type="NCBIfam" id="TIGR01494">
    <property type="entry name" value="ATPase_P-type"/>
    <property type="match status" value="2"/>
</dbReference>
<feature type="transmembrane region" description="Helical" evidence="13">
    <location>
        <begin position="741"/>
        <end position="766"/>
    </location>
</feature>
<evidence type="ECO:0000256" key="4">
    <source>
        <dbReference type="ARBA" id="ARBA00022692"/>
    </source>
</evidence>
<dbReference type="InterPro" id="IPR059000">
    <property type="entry name" value="ATPase_P-type_domA"/>
</dbReference>
<keyword evidence="6" id="KW-0547">Nucleotide-binding</keyword>
<evidence type="ECO:0000256" key="11">
    <source>
        <dbReference type="ARBA" id="ARBA00023136"/>
    </source>
</evidence>
<evidence type="ECO:0000256" key="6">
    <source>
        <dbReference type="ARBA" id="ARBA00022741"/>
    </source>
</evidence>
<dbReference type="GO" id="GO:0019829">
    <property type="term" value="F:ATPase-coupled monoatomic cation transmembrane transporter activity"/>
    <property type="evidence" value="ECO:0007669"/>
    <property type="project" value="TreeGrafter"/>
</dbReference>
<dbReference type="EMBL" id="BDGG01000003">
    <property type="protein sequence ID" value="GAU95269.1"/>
    <property type="molecule type" value="Genomic_DNA"/>
</dbReference>
<dbReference type="PANTHER" id="PTHR45630">
    <property type="entry name" value="CATION-TRANSPORTING ATPASE-RELATED"/>
    <property type="match status" value="1"/>
</dbReference>
<keyword evidence="4 13" id="KW-0812">Transmembrane</keyword>
<dbReference type="InterPro" id="IPR018303">
    <property type="entry name" value="ATPase_P-typ_P_site"/>
</dbReference>
<dbReference type="InterPro" id="IPR023298">
    <property type="entry name" value="ATPase_P-typ_TM_dom_sf"/>
</dbReference>
<sequence length="979" mass="107698">MSLWCSYGYYYYAGAIFVTTLVSLSMTVYETRKLQRMLRDRVHGNEMVEVVRDGNKVETISSEMLVPGDIIHIPQHGCEVMCDAVVVDGTAIVDEAALTGESVPVVKAAIPDGGGPFTMKAYQRHILHSGTKVLQTRPSEKGHPVTAVVLRTGFATSKGALIRSIMFPKPVDFTFYRHTYYFIGLLASIAFCGMIYSAILRTMRGQNVSEIIIRSLDVITIAVPPALPAALSVGVVYAQRRLKQSRIFCLSPRAINVCGSINLVCFDKTGTLTQEGLELKCVVPSVNGDFTEALEHPADLPDSFLKFCMVACHSLTILQGKLSGDPVDLIMFNATGWTLDDSDETVEESATRFGLMASAIMSHGKETLGIVRDFPFSSDLQRMSTVVRRIGDDHFIYLAKGAPEKIITLCQIESIPEDFQEQLDVFTQRGSRVLAVAWKSLQDMKFDKIAKIKREELDVGLFFAGFIVMENRLKSDTPTVLKELQQANIRCIMVTGDNMHTAISVARECGMVKETDDVQMVTANADVTHWSHSHKVASDDLQFQILTAPQAAPSSTVINLPYQHLAVSGESFGAIRTQQPEVLKKLLATGTVFARMSPVDKERLVEELQKAGFYVAMCGDGANDVGALKAAHTGVSLSESEAAAAAPFTACTGSIECVPHVLKEGRAALVTSFGIFKYMAGYSLAQFFTVILLYSIGTNLSDLQFLYIDFFQVLILSAAFGRSKAYTRLARRPPPTSLIAFVPLFSVFSQVFLACGTQLAVFFMAYSEKDNTSYEIMYPNHSGSPPFYSKENFAVFTVSTFQYIWLAVAFAKGLPYRQRLYKNKIFCLCAAVMIGFNLMMLLGPTAPIRGVLELLPPESWNKRLIYLGIVVANAVVALLFEKIVIDFLIFGKLSEKYKWLQTSVTHQAVEKSLLANKDEAWWNGMEGLGRVVSAPTLATMQKVASPPGIPAYPSNLSPSRSPRDVSYSNAAFVGENLQT</sequence>
<dbReference type="InterPro" id="IPR023299">
    <property type="entry name" value="ATPase_P-typ_cyto_dom_N"/>
</dbReference>
<keyword evidence="9" id="KW-1278">Translocase</keyword>
<evidence type="ECO:0000313" key="15">
    <source>
        <dbReference type="EMBL" id="GAU95269.1"/>
    </source>
</evidence>
<comment type="catalytic activity">
    <reaction evidence="12">
        <text>ATP + H2O = ADP + phosphate + H(+)</text>
        <dbReference type="Rhea" id="RHEA:13065"/>
        <dbReference type="ChEBI" id="CHEBI:15377"/>
        <dbReference type="ChEBI" id="CHEBI:15378"/>
        <dbReference type="ChEBI" id="CHEBI:30616"/>
        <dbReference type="ChEBI" id="CHEBI:43474"/>
        <dbReference type="ChEBI" id="CHEBI:456216"/>
    </reaction>
</comment>
<comment type="subcellular location">
    <subcellularLocation>
        <location evidence="1">Membrane</location>
        <topology evidence="1">Multi-pass membrane protein</topology>
    </subcellularLocation>
</comment>
<evidence type="ECO:0000256" key="13">
    <source>
        <dbReference type="SAM" id="Phobius"/>
    </source>
</evidence>
<reference evidence="15 16" key="1">
    <citation type="journal article" date="2016" name="Nat. Commun.">
        <title>Extremotolerant tardigrade genome and improved radiotolerance of human cultured cells by tardigrade-unique protein.</title>
        <authorList>
            <person name="Hashimoto T."/>
            <person name="Horikawa D.D."/>
            <person name="Saito Y."/>
            <person name="Kuwahara H."/>
            <person name="Kozuka-Hata H."/>
            <person name="Shin-I T."/>
            <person name="Minakuchi Y."/>
            <person name="Ohishi K."/>
            <person name="Motoyama A."/>
            <person name="Aizu T."/>
            <person name="Enomoto A."/>
            <person name="Kondo K."/>
            <person name="Tanaka S."/>
            <person name="Hara Y."/>
            <person name="Koshikawa S."/>
            <person name="Sagara H."/>
            <person name="Miura T."/>
            <person name="Yokobori S."/>
            <person name="Miyagawa K."/>
            <person name="Suzuki Y."/>
            <person name="Kubo T."/>
            <person name="Oyama M."/>
            <person name="Kohara Y."/>
            <person name="Fujiyama A."/>
            <person name="Arakawa K."/>
            <person name="Katayama T."/>
            <person name="Toyoda A."/>
            <person name="Kunieda T."/>
        </authorList>
    </citation>
    <scope>NUCLEOTIDE SEQUENCE [LARGE SCALE GENOMIC DNA]</scope>
    <source>
        <strain evidence="15 16">YOKOZUNA-1</strain>
    </source>
</reference>
<keyword evidence="5" id="KW-0479">Metal-binding</keyword>
<dbReference type="GO" id="GO:0005524">
    <property type="term" value="F:ATP binding"/>
    <property type="evidence" value="ECO:0007669"/>
    <property type="project" value="UniProtKB-KW"/>
</dbReference>
<dbReference type="PROSITE" id="PS01229">
    <property type="entry name" value="COF_2"/>
    <property type="match status" value="1"/>
</dbReference>
<keyword evidence="8" id="KW-0460">Magnesium</keyword>
<dbReference type="GO" id="GO:0046872">
    <property type="term" value="F:metal ion binding"/>
    <property type="evidence" value="ECO:0007669"/>
    <property type="project" value="UniProtKB-KW"/>
</dbReference>
<dbReference type="SFLD" id="SFLDG00002">
    <property type="entry name" value="C1.7:_P-type_atpase_like"/>
    <property type="match status" value="1"/>
</dbReference>